<keyword evidence="3 6" id="KW-0812">Transmembrane</keyword>
<dbReference type="SUPFAM" id="SSF56281">
    <property type="entry name" value="Metallo-hydrolase/oxidoreductase"/>
    <property type="match status" value="1"/>
</dbReference>
<evidence type="ECO:0000256" key="3">
    <source>
        <dbReference type="ARBA" id="ARBA00022692"/>
    </source>
</evidence>
<dbReference type="InterPro" id="IPR036866">
    <property type="entry name" value="RibonucZ/Hydroxyglut_hydro"/>
</dbReference>
<feature type="transmembrane region" description="Helical" evidence="6">
    <location>
        <begin position="12"/>
        <end position="32"/>
    </location>
</feature>
<dbReference type="InterPro" id="IPR035681">
    <property type="entry name" value="ComA-like_MBL"/>
</dbReference>
<keyword evidence="9" id="KW-1185">Reference proteome</keyword>
<evidence type="ECO:0000256" key="6">
    <source>
        <dbReference type="SAM" id="Phobius"/>
    </source>
</evidence>
<dbReference type="EMBL" id="FWPT01000007">
    <property type="protein sequence ID" value="SMA49197.1"/>
    <property type="molecule type" value="Genomic_DNA"/>
</dbReference>
<dbReference type="CDD" id="cd07731">
    <property type="entry name" value="ComA-like_MBL-fold"/>
    <property type="match status" value="1"/>
</dbReference>
<feature type="transmembrane region" description="Helical" evidence="6">
    <location>
        <begin position="367"/>
        <end position="390"/>
    </location>
</feature>
<dbReference type="GO" id="GO:0005886">
    <property type="term" value="C:plasma membrane"/>
    <property type="evidence" value="ECO:0007669"/>
    <property type="project" value="UniProtKB-SubCell"/>
</dbReference>
<proteinExistence type="predicted"/>
<dbReference type="NCBIfam" id="TIGR00360">
    <property type="entry name" value="ComEC_N-term"/>
    <property type="match status" value="1"/>
</dbReference>
<name>A0A1X7AM16_9GAMM</name>
<gene>
    <name evidence="8" type="ORF">EHSB41UT_03109</name>
</gene>
<dbReference type="Gene3D" id="3.60.15.10">
    <property type="entry name" value="Ribonuclease Z/Hydroxyacylglutathione hydrolase-like"/>
    <property type="match status" value="1"/>
</dbReference>
<dbReference type="AlphaFoldDB" id="A0A1X7AM16"/>
<sequence length="745" mass="81078">MPATERFPGASLYHSLFIYLLCLCLGAVYAQWRITYQIDNWLPPSLNRVSLCLTGTVTGLPEVRDERTRFLFKPSLSHSAFKGLLQLSWQDAPVLKPGQVWQLCTRLKRPHGFASPGAGDYEARLMRQGVVATGYVRKEEGCPNRWLEESDSFPVDRWRARLSQWLDEQLGEQSGLVKGLLVGDGRGISPEQWQLFRDTGTVHLLVISGLHISLISGFVWLLVRALALIGLVPVLWVPVPQMAVLLGLLAGVVYGVLAGFGLPVQRALVMLLVGVGSLLLGFRLPLMTLYLLALSAVLIINPLADTAQGFWLSFLAVAILLLAFSHRRGQSRLTLLLVTQLVIAVGLAPAMAFIGQPLTLLSPILNLISILLVGGLLLPLLLLALFIAGLNEVAGVWLLQHVGKVLTLWEQCLAYTVRTMSEVGDNWFIAWPVPDAVAVIFAAVGVGLLLLPGALRLRWLSLFCFLPWLWPANNNPKPGVAEMAVLDVGQGLSVVVRTHQHVLVYDTGDRFSPDFTAAEAVVIPYLARLGLRPDRIVISHSDRDHIGGLESLEKHFPKAGVVNADGSGEACNPSASWEWDGVQFQFLAGQISGTGVVSANDRSCVLQVCAGDVGVEERCALLTGDITRRREKQLVSEYGKSLRSRLLLVPHHGSQTSSSAEFLAAVSPQWSSISAGYANRFGHPSRVTISGLASSGEVWTTADTGTQIFRLGELSSPVFYRCGSAWWRGSAHVCDQQTSTAPNSL</sequence>
<dbReference type="InterPro" id="IPR004797">
    <property type="entry name" value="Competence_ComEC/Rec2"/>
</dbReference>
<keyword evidence="5 6" id="KW-0472">Membrane</keyword>
<dbReference type="Pfam" id="PF13567">
    <property type="entry name" value="DUF4131"/>
    <property type="match status" value="1"/>
</dbReference>
<evidence type="ECO:0000256" key="5">
    <source>
        <dbReference type="ARBA" id="ARBA00023136"/>
    </source>
</evidence>
<evidence type="ECO:0000259" key="7">
    <source>
        <dbReference type="SMART" id="SM00849"/>
    </source>
</evidence>
<dbReference type="GO" id="GO:0030420">
    <property type="term" value="P:establishment of competence for transformation"/>
    <property type="evidence" value="ECO:0007669"/>
    <property type="project" value="InterPro"/>
</dbReference>
<feature type="transmembrane region" description="Helical" evidence="6">
    <location>
        <begin position="429"/>
        <end position="451"/>
    </location>
</feature>
<evidence type="ECO:0000256" key="1">
    <source>
        <dbReference type="ARBA" id="ARBA00004651"/>
    </source>
</evidence>
<dbReference type="Proteomes" id="UP000196573">
    <property type="component" value="Unassembled WGS sequence"/>
</dbReference>
<evidence type="ECO:0000256" key="2">
    <source>
        <dbReference type="ARBA" id="ARBA00022475"/>
    </source>
</evidence>
<evidence type="ECO:0000256" key="4">
    <source>
        <dbReference type="ARBA" id="ARBA00022989"/>
    </source>
</evidence>
<dbReference type="InterPro" id="IPR001279">
    <property type="entry name" value="Metallo-B-lactamas"/>
</dbReference>
<comment type="subcellular location">
    <subcellularLocation>
        <location evidence="1">Cell membrane</location>
        <topology evidence="1">Multi-pass membrane protein</topology>
    </subcellularLocation>
</comment>
<dbReference type="Pfam" id="PF03772">
    <property type="entry name" value="Competence"/>
    <property type="match status" value="1"/>
</dbReference>
<feature type="transmembrane region" description="Helical" evidence="6">
    <location>
        <begin position="202"/>
        <end position="223"/>
    </location>
</feature>
<feature type="domain" description="Metallo-beta-lactamase" evidence="7">
    <location>
        <begin position="490"/>
        <end position="677"/>
    </location>
</feature>
<dbReference type="InterPro" id="IPR025405">
    <property type="entry name" value="DUF4131"/>
</dbReference>
<organism evidence="8 9">
    <name type="scientific">Parendozoicomonas haliclonae</name>
    <dbReference type="NCBI Taxonomy" id="1960125"/>
    <lineage>
        <taxon>Bacteria</taxon>
        <taxon>Pseudomonadati</taxon>
        <taxon>Pseudomonadota</taxon>
        <taxon>Gammaproteobacteria</taxon>
        <taxon>Oceanospirillales</taxon>
        <taxon>Endozoicomonadaceae</taxon>
        <taxon>Parendozoicomonas</taxon>
    </lineage>
</organism>
<dbReference type="InterPro" id="IPR052159">
    <property type="entry name" value="Competence_DNA_uptake"/>
</dbReference>
<keyword evidence="2" id="KW-1003">Cell membrane</keyword>
<dbReference type="PANTHER" id="PTHR30619:SF1">
    <property type="entry name" value="RECOMBINATION PROTEIN 2"/>
    <property type="match status" value="1"/>
</dbReference>
<reference evidence="8 9" key="1">
    <citation type="submission" date="2017-03" db="EMBL/GenBank/DDBJ databases">
        <authorList>
            <person name="Afonso C.L."/>
            <person name="Miller P.J."/>
            <person name="Scott M.A."/>
            <person name="Spackman E."/>
            <person name="Goraichik I."/>
            <person name="Dimitrov K.M."/>
            <person name="Suarez D.L."/>
            <person name="Swayne D.E."/>
        </authorList>
    </citation>
    <scope>NUCLEOTIDE SEQUENCE [LARGE SCALE GENOMIC DNA]</scope>
    <source>
        <strain evidence="8">SB41UT1</strain>
    </source>
</reference>
<accession>A0A1X7AM16</accession>
<dbReference type="SMART" id="SM00849">
    <property type="entry name" value="Lactamase_B"/>
    <property type="match status" value="1"/>
</dbReference>
<dbReference type="InterPro" id="IPR004477">
    <property type="entry name" value="ComEC_N"/>
</dbReference>
<feature type="transmembrane region" description="Helical" evidence="6">
    <location>
        <begin position="306"/>
        <end position="324"/>
    </location>
</feature>
<evidence type="ECO:0000313" key="8">
    <source>
        <dbReference type="EMBL" id="SMA49197.1"/>
    </source>
</evidence>
<evidence type="ECO:0000313" key="9">
    <source>
        <dbReference type="Proteomes" id="UP000196573"/>
    </source>
</evidence>
<dbReference type="PANTHER" id="PTHR30619">
    <property type="entry name" value="DNA INTERNALIZATION/COMPETENCE PROTEIN COMEC/REC2"/>
    <property type="match status" value="1"/>
</dbReference>
<feature type="transmembrane region" description="Helical" evidence="6">
    <location>
        <begin position="243"/>
        <end position="262"/>
    </location>
</feature>
<dbReference type="NCBIfam" id="TIGR00361">
    <property type="entry name" value="ComEC_Rec2"/>
    <property type="match status" value="1"/>
</dbReference>
<feature type="transmembrane region" description="Helical" evidence="6">
    <location>
        <begin position="269"/>
        <end position="300"/>
    </location>
</feature>
<keyword evidence="4 6" id="KW-1133">Transmembrane helix</keyword>
<dbReference type="Pfam" id="PF00753">
    <property type="entry name" value="Lactamase_B"/>
    <property type="match status" value="1"/>
</dbReference>
<protein>
    <submittedName>
        <fullName evidence="8">ComEC family competence protein</fullName>
    </submittedName>
</protein>
<feature type="transmembrane region" description="Helical" evidence="6">
    <location>
        <begin position="333"/>
        <end position="355"/>
    </location>
</feature>